<feature type="domain" description="SGNH hydrolase-type esterase" evidence="2">
    <location>
        <begin position="155"/>
        <end position="295"/>
    </location>
</feature>
<gene>
    <name evidence="3" type="ORF">FRACYDRAFT_245627</name>
</gene>
<feature type="signal peptide" evidence="1">
    <location>
        <begin position="1"/>
        <end position="18"/>
    </location>
</feature>
<proteinExistence type="predicted"/>
<evidence type="ECO:0000259" key="2">
    <source>
        <dbReference type="Pfam" id="PF13472"/>
    </source>
</evidence>
<protein>
    <submittedName>
        <fullName evidence="3">SGNH hydrolase</fullName>
    </submittedName>
</protein>
<dbReference type="SUPFAM" id="SSF52266">
    <property type="entry name" value="SGNH hydrolase"/>
    <property type="match status" value="1"/>
</dbReference>
<keyword evidence="4" id="KW-1185">Reference proteome</keyword>
<dbReference type="InterPro" id="IPR013830">
    <property type="entry name" value="SGNH_hydro"/>
</dbReference>
<dbReference type="KEGG" id="fcy:FRACYDRAFT_245627"/>
<dbReference type="GO" id="GO:0016787">
    <property type="term" value="F:hydrolase activity"/>
    <property type="evidence" value="ECO:0007669"/>
    <property type="project" value="UniProtKB-KW"/>
</dbReference>
<reference evidence="3 4" key="1">
    <citation type="submission" date="2016-09" db="EMBL/GenBank/DDBJ databases">
        <title>Extensive genetic diversity and differential bi-allelic expression allows diatom success in the polar Southern Ocean.</title>
        <authorList>
            <consortium name="DOE Joint Genome Institute"/>
            <person name="Mock T."/>
            <person name="Otillar R.P."/>
            <person name="Strauss J."/>
            <person name="Dupont C."/>
            <person name="Frickenhaus S."/>
            <person name="Maumus F."/>
            <person name="Mcmullan M."/>
            <person name="Sanges R."/>
            <person name="Schmutz J."/>
            <person name="Toseland A."/>
            <person name="Valas R."/>
            <person name="Veluchamy A."/>
            <person name="Ward B.J."/>
            <person name="Allen A."/>
            <person name="Barry K."/>
            <person name="Falciatore A."/>
            <person name="Ferrante M."/>
            <person name="Fortunato A.E."/>
            <person name="Gloeckner G."/>
            <person name="Gruber A."/>
            <person name="Hipkin R."/>
            <person name="Janech M."/>
            <person name="Kroth P."/>
            <person name="Leese F."/>
            <person name="Lindquist E."/>
            <person name="Lyon B.R."/>
            <person name="Martin J."/>
            <person name="Mayer C."/>
            <person name="Parker M."/>
            <person name="Quesneville H."/>
            <person name="Raymond J."/>
            <person name="Uhlig C."/>
            <person name="Valentin K.U."/>
            <person name="Worden A.Z."/>
            <person name="Armbrust E.V."/>
            <person name="Bowler C."/>
            <person name="Green B."/>
            <person name="Moulton V."/>
            <person name="Van Oosterhout C."/>
            <person name="Grigoriev I."/>
        </authorList>
    </citation>
    <scope>NUCLEOTIDE SEQUENCE [LARGE SCALE GENOMIC DNA]</scope>
    <source>
        <strain evidence="3 4">CCMP1102</strain>
    </source>
</reference>
<dbReference type="OrthoDB" id="188437at2759"/>
<name>A0A1E7F190_9STRA</name>
<feature type="chain" id="PRO_5009192593" evidence="1">
    <location>
        <begin position="19"/>
        <end position="353"/>
    </location>
</feature>
<dbReference type="Gene3D" id="3.40.50.1110">
    <property type="entry name" value="SGNH hydrolase"/>
    <property type="match status" value="1"/>
</dbReference>
<sequence>MVACKFQILVWRFAGLLSLSHPSVFIAVEAKSSVELNSSVILGEVGSNLCPQGYEKISDYRMCVAVMDILGPGNADLDPTAYPAESFDTETDGEFPSGCYTFDEGVYFNYHPTGMEASFATPICLNQLDAIRVGETLYMGDSDIDYWSPRPSFSYNVGMGGDTCEDVIRDVEPFLDYFQPSIVVLVCGSNDLIEETVTTTSNRFRKAVANMNQRDSAVIYMGTKDDPSSPELWNDYAEYDNVARDYAKTKCNTIVNGRPAFTFIDVNAAFTIDARNPESFYAPDQLHLSEEGYALWSEWVATALKEPSCCIWQSNECVQYSTASPETTSGTTAPGVCWFFSAASVILLHTLIS</sequence>
<dbReference type="AlphaFoldDB" id="A0A1E7F190"/>
<organism evidence="3 4">
    <name type="scientific">Fragilariopsis cylindrus CCMP1102</name>
    <dbReference type="NCBI Taxonomy" id="635003"/>
    <lineage>
        <taxon>Eukaryota</taxon>
        <taxon>Sar</taxon>
        <taxon>Stramenopiles</taxon>
        <taxon>Ochrophyta</taxon>
        <taxon>Bacillariophyta</taxon>
        <taxon>Bacillariophyceae</taxon>
        <taxon>Bacillariophycidae</taxon>
        <taxon>Bacillariales</taxon>
        <taxon>Bacillariaceae</taxon>
        <taxon>Fragilariopsis</taxon>
    </lineage>
</organism>
<evidence type="ECO:0000313" key="3">
    <source>
        <dbReference type="EMBL" id="OEU11573.1"/>
    </source>
</evidence>
<keyword evidence="3" id="KW-0378">Hydrolase</keyword>
<accession>A0A1E7F190</accession>
<dbReference type="InterPro" id="IPR036514">
    <property type="entry name" value="SGNH_hydro_sf"/>
</dbReference>
<dbReference type="Pfam" id="PF13472">
    <property type="entry name" value="Lipase_GDSL_2"/>
    <property type="match status" value="1"/>
</dbReference>
<evidence type="ECO:0000313" key="4">
    <source>
        <dbReference type="Proteomes" id="UP000095751"/>
    </source>
</evidence>
<evidence type="ECO:0000256" key="1">
    <source>
        <dbReference type="SAM" id="SignalP"/>
    </source>
</evidence>
<dbReference type="InParanoid" id="A0A1E7F190"/>
<dbReference type="EMBL" id="KV784367">
    <property type="protein sequence ID" value="OEU11573.1"/>
    <property type="molecule type" value="Genomic_DNA"/>
</dbReference>
<dbReference type="Proteomes" id="UP000095751">
    <property type="component" value="Unassembled WGS sequence"/>
</dbReference>
<keyword evidence="1" id="KW-0732">Signal</keyword>